<evidence type="ECO:0000256" key="1">
    <source>
        <dbReference type="SAM" id="SignalP"/>
    </source>
</evidence>
<feature type="domain" description="Putative amidase" evidence="2">
    <location>
        <begin position="212"/>
        <end position="373"/>
    </location>
</feature>
<dbReference type="RefSeq" id="WP_377466241.1">
    <property type="nucleotide sequence ID" value="NZ_JBHUOP010000003.1"/>
</dbReference>
<sequence>MKKTARISLFLSLALVSTAMMPSAAIANQHSPTHSIPVGKKESRAIEDSLIDFIKYHDEALVSERKVKAFTRPKLTQNSQIVNDAIDIRTNFEDAGFFINQAETDLEIHNLYKDFAGNSVIIADITTNVISESITGEKVESSWTDRHRYEMSIIDGETQIISDTIDNDLPESSLSPQDTWVTPEPEEEASIEVPIALDELPPMTILSQPKINTTKFADYATLYTGQKYQTVPQGNPSYADLGNNCANFASQTLRAAGWQLKNGVNPKDASNWHYNLSGLAGASRTWSQAKSLYSYAKNKQGWTNVSNVYNTVVGDLIFADWDPNGKADGAIDHVMVVSKKLPTTYPMISQKSPNRHNVPINVQIDRAKSQKTKIVWYALRHK</sequence>
<evidence type="ECO:0000259" key="2">
    <source>
        <dbReference type="Pfam" id="PF12671"/>
    </source>
</evidence>
<accession>A0ABW5XDL2</accession>
<evidence type="ECO:0000313" key="4">
    <source>
        <dbReference type="Proteomes" id="UP001597391"/>
    </source>
</evidence>
<dbReference type="Pfam" id="PF12671">
    <property type="entry name" value="Amidase_6"/>
    <property type="match status" value="1"/>
</dbReference>
<feature type="signal peptide" evidence="1">
    <location>
        <begin position="1"/>
        <end position="27"/>
    </location>
</feature>
<comment type="caution">
    <text evidence="3">The sequence shown here is derived from an EMBL/GenBank/DDBJ whole genome shotgun (WGS) entry which is preliminary data.</text>
</comment>
<dbReference type="InterPro" id="IPR024301">
    <property type="entry name" value="Amidase_6"/>
</dbReference>
<keyword evidence="1" id="KW-0732">Signal</keyword>
<dbReference type="Proteomes" id="UP001597391">
    <property type="component" value="Unassembled WGS sequence"/>
</dbReference>
<gene>
    <name evidence="3" type="ORF">ACFSYH_07445</name>
</gene>
<keyword evidence="4" id="KW-1185">Reference proteome</keyword>
<name>A0ABW5XDL2_9MICO</name>
<evidence type="ECO:0000313" key="3">
    <source>
        <dbReference type="EMBL" id="MFD2840406.1"/>
    </source>
</evidence>
<proteinExistence type="predicted"/>
<dbReference type="PANTHER" id="PTHR40032">
    <property type="entry name" value="EXPORTED PROTEIN-RELATED"/>
    <property type="match status" value="1"/>
</dbReference>
<feature type="chain" id="PRO_5045222683" evidence="1">
    <location>
        <begin position="28"/>
        <end position="382"/>
    </location>
</feature>
<organism evidence="3 4">
    <name type="scientific">Populibacterium corticicola</name>
    <dbReference type="NCBI Taxonomy" id="1812826"/>
    <lineage>
        <taxon>Bacteria</taxon>
        <taxon>Bacillati</taxon>
        <taxon>Actinomycetota</taxon>
        <taxon>Actinomycetes</taxon>
        <taxon>Micrococcales</taxon>
        <taxon>Jonesiaceae</taxon>
        <taxon>Populibacterium</taxon>
    </lineage>
</organism>
<dbReference type="EMBL" id="JBHUOP010000003">
    <property type="protein sequence ID" value="MFD2840406.1"/>
    <property type="molecule type" value="Genomic_DNA"/>
</dbReference>
<dbReference type="PANTHER" id="PTHR40032:SF1">
    <property type="entry name" value="EXPORTED PROTEIN"/>
    <property type="match status" value="1"/>
</dbReference>
<protein>
    <submittedName>
        <fullName evidence="3">Amidase domain-containing protein</fullName>
    </submittedName>
</protein>
<reference evidence="4" key="1">
    <citation type="journal article" date="2019" name="Int. J. Syst. Evol. Microbiol.">
        <title>The Global Catalogue of Microorganisms (GCM) 10K type strain sequencing project: providing services to taxonomists for standard genome sequencing and annotation.</title>
        <authorList>
            <consortium name="The Broad Institute Genomics Platform"/>
            <consortium name="The Broad Institute Genome Sequencing Center for Infectious Disease"/>
            <person name="Wu L."/>
            <person name="Ma J."/>
        </authorList>
    </citation>
    <scope>NUCLEOTIDE SEQUENCE [LARGE SCALE GENOMIC DNA]</scope>
    <source>
        <strain evidence="4">KCTC 33576</strain>
    </source>
</reference>